<proteinExistence type="inferred from homology"/>
<dbReference type="PANTHER" id="PTHR13085:SF0">
    <property type="entry name" value="SIGNAL PEPTIDASE COMPLEX SUBUNIT 2"/>
    <property type="match status" value="1"/>
</dbReference>
<evidence type="ECO:0000256" key="8">
    <source>
        <dbReference type="ARBA" id="ARBA00045608"/>
    </source>
</evidence>
<dbReference type="EMBL" id="BSXU01005656">
    <property type="protein sequence ID" value="GMG55353.1"/>
    <property type="molecule type" value="Genomic_DNA"/>
</dbReference>
<keyword evidence="7 9" id="KW-0472">Membrane</keyword>
<gene>
    <name evidence="10" type="ORF">Amon01_000754200</name>
</gene>
<evidence type="ECO:0000256" key="1">
    <source>
        <dbReference type="ARBA" id="ARBA00004477"/>
    </source>
</evidence>
<comment type="subcellular location">
    <subcellularLocation>
        <location evidence="1">Endoplasmic reticulum membrane</location>
        <topology evidence="1">Multi-pass membrane protein</topology>
    </subcellularLocation>
</comment>
<evidence type="ECO:0000313" key="11">
    <source>
        <dbReference type="Proteomes" id="UP001165063"/>
    </source>
</evidence>
<feature type="transmembrane region" description="Helical" evidence="9">
    <location>
        <begin position="39"/>
        <end position="58"/>
    </location>
</feature>
<keyword evidence="11" id="KW-1185">Reference proteome</keyword>
<name>A0A9W6Z499_AMBMO</name>
<evidence type="ECO:0000256" key="5">
    <source>
        <dbReference type="ARBA" id="ARBA00022824"/>
    </source>
</evidence>
<organism evidence="10 11">
    <name type="scientific">Ambrosiozyma monospora</name>
    <name type="common">Yeast</name>
    <name type="synonym">Endomycopsis monosporus</name>
    <dbReference type="NCBI Taxonomy" id="43982"/>
    <lineage>
        <taxon>Eukaryota</taxon>
        <taxon>Fungi</taxon>
        <taxon>Dikarya</taxon>
        <taxon>Ascomycota</taxon>
        <taxon>Saccharomycotina</taxon>
        <taxon>Pichiomycetes</taxon>
        <taxon>Pichiales</taxon>
        <taxon>Pichiaceae</taxon>
        <taxon>Ambrosiozyma</taxon>
    </lineage>
</organism>
<dbReference type="PANTHER" id="PTHR13085">
    <property type="entry name" value="MICROSOMAL SIGNAL PEPTIDASE 25 KDA SUBUNIT"/>
    <property type="match status" value="1"/>
</dbReference>
<dbReference type="AlphaFoldDB" id="A0A9W6Z499"/>
<dbReference type="Pfam" id="PF06703">
    <property type="entry name" value="SPC25"/>
    <property type="match status" value="1"/>
</dbReference>
<dbReference type="GO" id="GO:0005787">
    <property type="term" value="C:signal peptidase complex"/>
    <property type="evidence" value="ECO:0007669"/>
    <property type="project" value="InterPro"/>
</dbReference>
<dbReference type="GO" id="GO:0006465">
    <property type="term" value="P:signal peptide processing"/>
    <property type="evidence" value="ECO:0007669"/>
    <property type="project" value="InterPro"/>
</dbReference>
<reference evidence="10" key="1">
    <citation type="submission" date="2023-04" db="EMBL/GenBank/DDBJ databases">
        <title>Ambrosiozyma monospora NBRC 1965.</title>
        <authorList>
            <person name="Ichikawa N."/>
            <person name="Sato H."/>
            <person name="Tonouchi N."/>
        </authorList>
    </citation>
    <scope>NUCLEOTIDE SEQUENCE</scope>
    <source>
        <strain evidence="10">NBRC 1965</strain>
    </source>
</reference>
<dbReference type="GO" id="GO:0045047">
    <property type="term" value="P:protein targeting to ER"/>
    <property type="evidence" value="ECO:0007669"/>
    <property type="project" value="TreeGrafter"/>
</dbReference>
<comment type="similarity">
    <text evidence="2">Belongs to the SPCS2 family.</text>
</comment>
<evidence type="ECO:0000256" key="7">
    <source>
        <dbReference type="ARBA" id="ARBA00023136"/>
    </source>
</evidence>
<comment type="caution">
    <text evidence="10">The sequence shown here is derived from an EMBL/GenBank/DDBJ whole genome shotgun (WGS) entry which is preliminary data.</text>
</comment>
<dbReference type="OrthoDB" id="29558at2759"/>
<evidence type="ECO:0000256" key="6">
    <source>
        <dbReference type="ARBA" id="ARBA00022989"/>
    </source>
</evidence>
<evidence type="ECO:0000256" key="3">
    <source>
        <dbReference type="ARBA" id="ARBA00017057"/>
    </source>
</evidence>
<sequence>MSKQVNLNSVVQLRNECDEHLSPVFTKLGYKETFTLTDLKLTVGYLSVLAAGLLFQLDKKYKNDFNNKEYVFYTTIVVAIGAGFHLAFLFVNTFVSKNVKFQGIKGKKKLNVSTVTKSKTDPSYLVTVELNGKKVDEVVPFNTVFNSNGYLEYAELETKLQSIVKKLEKKA</sequence>
<comment type="function">
    <text evidence="8">Component of the signal peptidase complex (SPC) which catalyzes the cleavage of N-terminal signal sequences from nascent proteins as they are translocated into the lumen of the endoplasmic reticulum. Enhances the enzymatic activity of SPC and facilitates the interactions between different components of the translocation site.</text>
</comment>
<keyword evidence="5" id="KW-0256">Endoplasmic reticulum</keyword>
<keyword evidence="4 9" id="KW-0812">Transmembrane</keyword>
<evidence type="ECO:0000256" key="9">
    <source>
        <dbReference type="SAM" id="Phobius"/>
    </source>
</evidence>
<protein>
    <recommendedName>
        <fullName evidence="3">Signal peptidase complex subunit 2</fullName>
    </recommendedName>
</protein>
<accession>A0A9W6Z499</accession>
<evidence type="ECO:0000256" key="4">
    <source>
        <dbReference type="ARBA" id="ARBA00022692"/>
    </source>
</evidence>
<dbReference type="InterPro" id="IPR009582">
    <property type="entry name" value="Spc2/SPCS2"/>
</dbReference>
<feature type="transmembrane region" description="Helical" evidence="9">
    <location>
        <begin position="70"/>
        <end position="91"/>
    </location>
</feature>
<evidence type="ECO:0000313" key="10">
    <source>
        <dbReference type="EMBL" id="GMG55353.1"/>
    </source>
</evidence>
<keyword evidence="6 9" id="KW-1133">Transmembrane helix</keyword>
<evidence type="ECO:0000256" key="2">
    <source>
        <dbReference type="ARBA" id="ARBA00007324"/>
    </source>
</evidence>
<dbReference type="Proteomes" id="UP001165063">
    <property type="component" value="Unassembled WGS sequence"/>
</dbReference>